<organism evidence="2 3">
    <name type="scientific">Melittangium boletus DSM 14713</name>
    <dbReference type="NCBI Taxonomy" id="1294270"/>
    <lineage>
        <taxon>Bacteria</taxon>
        <taxon>Pseudomonadati</taxon>
        <taxon>Myxococcota</taxon>
        <taxon>Myxococcia</taxon>
        <taxon>Myxococcales</taxon>
        <taxon>Cystobacterineae</taxon>
        <taxon>Archangiaceae</taxon>
        <taxon>Melittangium</taxon>
    </lineage>
</organism>
<protein>
    <submittedName>
        <fullName evidence="2">Uncharacterized protein</fullName>
    </submittedName>
</protein>
<sequence length="223" mass="25080">MQMRKNRCANCNAPLAAGTSFCHYCEPDRLGESRSASEKEAPRRFSGRTLLKSALGLVSLMCCAPLGVFGTLHETRYAIRMDAPKYSARPPPVAQRPAEDIAAMQVFMDMRDAGDRSLAQRKQEWREKYEGHWVSWKGRVEEVHANEGIASQLVLRPEEGQTLKVQVNFDPLYNAQLEQLREGQGVHVSGRLWGYYFLGDTVRLSEGMLLEPAAPRQVQTSPL</sequence>
<keyword evidence="1" id="KW-0812">Transmembrane</keyword>
<gene>
    <name evidence="2" type="ORF">MEBOL_005862</name>
</gene>
<keyword evidence="1" id="KW-1133">Transmembrane helix</keyword>
<name>A0A250IKU8_9BACT</name>
<dbReference type="AlphaFoldDB" id="A0A250IKU8"/>
<accession>A0A250IKU8</accession>
<reference evidence="2 3" key="1">
    <citation type="submission" date="2017-06" db="EMBL/GenBank/DDBJ databases">
        <authorList>
            <person name="Kim H.J."/>
            <person name="Triplett B.A."/>
        </authorList>
    </citation>
    <scope>NUCLEOTIDE SEQUENCE [LARGE SCALE GENOMIC DNA]</scope>
    <source>
        <strain evidence="2 3">DSM 14713</strain>
    </source>
</reference>
<dbReference type="Proteomes" id="UP000217289">
    <property type="component" value="Chromosome"/>
</dbReference>
<evidence type="ECO:0000313" key="3">
    <source>
        <dbReference type="Proteomes" id="UP000217289"/>
    </source>
</evidence>
<evidence type="ECO:0000256" key="1">
    <source>
        <dbReference type="SAM" id="Phobius"/>
    </source>
</evidence>
<proteinExistence type="predicted"/>
<dbReference type="KEGG" id="mbd:MEBOL_005862"/>
<evidence type="ECO:0000313" key="2">
    <source>
        <dbReference type="EMBL" id="ATB32385.1"/>
    </source>
</evidence>
<feature type="transmembrane region" description="Helical" evidence="1">
    <location>
        <begin position="53"/>
        <end position="72"/>
    </location>
</feature>
<keyword evidence="3" id="KW-1185">Reference proteome</keyword>
<keyword evidence="1" id="KW-0472">Membrane</keyword>
<dbReference type="EMBL" id="CP022163">
    <property type="protein sequence ID" value="ATB32385.1"/>
    <property type="molecule type" value="Genomic_DNA"/>
</dbReference>